<dbReference type="GO" id="GO:0003919">
    <property type="term" value="F:FMN adenylyltransferase activity"/>
    <property type="evidence" value="ECO:0007669"/>
    <property type="project" value="UniProtKB-UniRule"/>
</dbReference>
<keyword evidence="8 14" id="KW-0418">Kinase</keyword>
<keyword evidence="3 14" id="KW-0285">Flavoprotein</keyword>
<dbReference type="SMART" id="SM00904">
    <property type="entry name" value="Flavokinase"/>
    <property type="match status" value="1"/>
</dbReference>
<proteinExistence type="inferred from homology"/>
<evidence type="ECO:0000259" key="15">
    <source>
        <dbReference type="SMART" id="SM00904"/>
    </source>
</evidence>
<dbReference type="Pfam" id="PF06574">
    <property type="entry name" value="FAD_syn"/>
    <property type="match status" value="1"/>
</dbReference>
<feature type="domain" description="Riboflavin kinase" evidence="15">
    <location>
        <begin position="184"/>
        <end position="311"/>
    </location>
</feature>
<dbReference type="PIRSF" id="PIRSF004491">
    <property type="entry name" value="FAD_Synth"/>
    <property type="match status" value="1"/>
</dbReference>
<comment type="pathway">
    <text evidence="2 14">Cofactor biosynthesis; FMN biosynthesis; FMN from riboflavin (ATP route): step 1/1.</text>
</comment>
<comment type="caution">
    <text evidence="16">The sequence shown here is derived from an EMBL/GenBank/DDBJ whole genome shotgun (WGS) entry which is preliminary data.</text>
</comment>
<dbReference type="NCBIfam" id="TIGR00083">
    <property type="entry name" value="ribF"/>
    <property type="match status" value="1"/>
</dbReference>
<evidence type="ECO:0000256" key="3">
    <source>
        <dbReference type="ARBA" id="ARBA00022630"/>
    </source>
</evidence>
<dbReference type="InterPro" id="IPR014729">
    <property type="entry name" value="Rossmann-like_a/b/a_fold"/>
</dbReference>
<dbReference type="InterPro" id="IPR023465">
    <property type="entry name" value="Riboflavin_kinase_dom_sf"/>
</dbReference>
<comment type="pathway">
    <text evidence="1 14">Cofactor biosynthesis; FAD biosynthesis; FAD from FMN: step 1/1.</text>
</comment>
<evidence type="ECO:0000313" key="17">
    <source>
        <dbReference type="Proteomes" id="UP001057291"/>
    </source>
</evidence>
<keyword evidence="17" id="KW-1185">Reference proteome</keyword>
<comment type="similarity">
    <text evidence="14">Belongs to the ribF family.</text>
</comment>
<keyword evidence="6 14" id="KW-0548">Nucleotidyltransferase</keyword>
<dbReference type="Pfam" id="PF01687">
    <property type="entry name" value="Flavokinase"/>
    <property type="match status" value="1"/>
</dbReference>
<dbReference type="NCBIfam" id="TIGR00125">
    <property type="entry name" value="cyt_tran_rel"/>
    <property type="match status" value="1"/>
</dbReference>
<dbReference type="RefSeq" id="WP_282200780.1">
    <property type="nucleotide sequence ID" value="NZ_BOQE01000001.1"/>
</dbReference>
<evidence type="ECO:0000256" key="2">
    <source>
        <dbReference type="ARBA" id="ARBA00005201"/>
    </source>
</evidence>
<dbReference type="InterPro" id="IPR004821">
    <property type="entry name" value="Cyt_trans-like"/>
</dbReference>
<reference evidence="16" key="1">
    <citation type="journal article" date="2023" name="Int. J. Syst. Evol. Microbiol.">
        <title>Collibacillus ludicampi gen. nov., sp. nov., a new soil bacterium of the family Alicyclobacillaceae.</title>
        <authorList>
            <person name="Jojima T."/>
            <person name="Ioku Y."/>
            <person name="Fukuta Y."/>
            <person name="Shirasaka N."/>
            <person name="Matsumura Y."/>
            <person name="Mori M."/>
        </authorList>
    </citation>
    <scope>NUCLEOTIDE SEQUENCE</scope>
    <source>
        <strain evidence="16">TP075</strain>
    </source>
</reference>
<evidence type="ECO:0000256" key="11">
    <source>
        <dbReference type="ARBA" id="ARBA00023268"/>
    </source>
</evidence>
<keyword evidence="4 14" id="KW-0288">FMN</keyword>
<keyword evidence="10 14" id="KW-0067">ATP-binding</keyword>
<organism evidence="16 17">
    <name type="scientific">Collibacillus ludicampi</name>
    <dbReference type="NCBI Taxonomy" id="2771369"/>
    <lineage>
        <taxon>Bacteria</taxon>
        <taxon>Bacillati</taxon>
        <taxon>Bacillota</taxon>
        <taxon>Bacilli</taxon>
        <taxon>Bacillales</taxon>
        <taxon>Alicyclobacillaceae</taxon>
        <taxon>Collibacillus</taxon>
    </lineage>
</organism>
<dbReference type="EC" id="2.7.1.26" evidence="14"/>
<accession>A0AAV4LJ16</accession>
<dbReference type="PANTHER" id="PTHR22749">
    <property type="entry name" value="RIBOFLAVIN KINASE/FMN ADENYLYLTRANSFERASE"/>
    <property type="match status" value="1"/>
</dbReference>
<keyword evidence="7 14" id="KW-0547">Nucleotide-binding</keyword>
<dbReference type="SUPFAM" id="SSF52374">
    <property type="entry name" value="Nucleotidylyl transferase"/>
    <property type="match status" value="1"/>
</dbReference>
<comment type="catalytic activity">
    <reaction evidence="12 14">
        <text>riboflavin + ATP = FMN + ADP + H(+)</text>
        <dbReference type="Rhea" id="RHEA:14357"/>
        <dbReference type="ChEBI" id="CHEBI:15378"/>
        <dbReference type="ChEBI" id="CHEBI:30616"/>
        <dbReference type="ChEBI" id="CHEBI:57986"/>
        <dbReference type="ChEBI" id="CHEBI:58210"/>
        <dbReference type="ChEBI" id="CHEBI:456216"/>
        <dbReference type="EC" id="2.7.1.26"/>
    </reaction>
</comment>
<dbReference type="NCBIfam" id="NF004162">
    <property type="entry name" value="PRK05627.1-5"/>
    <property type="match status" value="1"/>
</dbReference>
<dbReference type="Gene3D" id="3.40.50.620">
    <property type="entry name" value="HUPs"/>
    <property type="match status" value="1"/>
</dbReference>
<evidence type="ECO:0000313" key="16">
    <source>
        <dbReference type="EMBL" id="GIM47846.1"/>
    </source>
</evidence>
<dbReference type="PANTHER" id="PTHR22749:SF6">
    <property type="entry name" value="RIBOFLAVIN KINASE"/>
    <property type="match status" value="1"/>
</dbReference>
<evidence type="ECO:0000256" key="14">
    <source>
        <dbReference type="PIRNR" id="PIRNR004491"/>
    </source>
</evidence>
<evidence type="ECO:0000256" key="7">
    <source>
        <dbReference type="ARBA" id="ARBA00022741"/>
    </source>
</evidence>
<evidence type="ECO:0000256" key="13">
    <source>
        <dbReference type="ARBA" id="ARBA00049494"/>
    </source>
</evidence>
<keyword evidence="11" id="KW-0511">Multifunctional enzyme</keyword>
<evidence type="ECO:0000256" key="10">
    <source>
        <dbReference type="ARBA" id="ARBA00022840"/>
    </source>
</evidence>
<evidence type="ECO:0000256" key="6">
    <source>
        <dbReference type="ARBA" id="ARBA00022695"/>
    </source>
</evidence>
<evidence type="ECO:0000256" key="1">
    <source>
        <dbReference type="ARBA" id="ARBA00004726"/>
    </source>
</evidence>
<evidence type="ECO:0000256" key="8">
    <source>
        <dbReference type="ARBA" id="ARBA00022777"/>
    </source>
</evidence>
<keyword evidence="9 14" id="KW-0274">FAD</keyword>
<dbReference type="Proteomes" id="UP001057291">
    <property type="component" value="Unassembled WGS sequence"/>
</dbReference>
<evidence type="ECO:0000256" key="4">
    <source>
        <dbReference type="ARBA" id="ARBA00022643"/>
    </source>
</evidence>
<dbReference type="FunFam" id="3.40.50.620:FF:000021">
    <property type="entry name" value="Riboflavin biosynthesis protein"/>
    <property type="match status" value="1"/>
</dbReference>
<keyword evidence="5 14" id="KW-0808">Transferase</keyword>
<dbReference type="InterPro" id="IPR023468">
    <property type="entry name" value="Riboflavin_kinase"/>
</dbReference>
<dbReference type="InterPro" id="IPR015864">
    <property type="entry name" value="FAD_synthase"/>
</dbReference>
<dbReference type="GO" id="GO:0009231">
    <property type="term" value="P:riboflavin biosynthetic process"/>
    <property type="evidence" value="ECO:0007669"/>
    <property type="project" value="InterPro"/>
</dbReference>
<dbReference type="InterPro" id="IPR002606">
    <property type="entry name" value="Riboflavin_kinase_bac"/>
</dbReference>
<dbReference type="SUPFAM" id="SSF82114">
    <property type="entry name" value="Riboflavin kinase-like"/>
    <property type="match status" value="1"/>
</dbReference>
<dbReference type="AlphaFoldDB" id="A0AAV4LJ16"/>
<name>A0AAV4LJ16_9BACL</name>
<dbReference type="GO" id="GO:0005524">
    <property type="term" value="F:ATP binding"/>
    <property type="evidence" value="ECO:0007669"/>
    <property type="project" value="UniProtKB-UniRule"/>
</dbReference>
<evidence type="ECO:0000256" key="5">
    <source>
        <dbReference type="ARBA" id="ARBA00022679"/>
    </source>
</evidence>
<comment type="catalytic activity">
    <reaction evidence="13 14">
        <text>FMN + ATP + H(+) = FAD + diphosphate</text>
        <dbReference type="Rhea" id="RHEA:17237"/>
        <dbReference type="ChEBI" id="CHEBI:15378"/>
        <dbReference type="ChEBI" id="CHEBI:30616"/>
        <dbReference type="ChEBI" id="CHEBI:33019"/>
        <dbReference type="ChEBI" id="CHEBI:57692"/>
        <dbReference type="ChEBI" id="CHEBI:58210"/>
        <dbReference type="EC" id="2.7.7.2"/>
    </reaction>
</comment>
<dbReference type="Gene3D" id="2.40.30.30">
    <property type="entry name" value="Riboflavin kinase-like"/>
    <property type="match status" value="1"/>
</dbReference>
<dbReference type="NCBIfam" id="NF004160">
    <property type="entry name" value="PRK05627.1-3"/>
    <property type="match status" value="1"/>
</dbReference>
<evidence type="ECO:0000256" key="9">
    <source>
        <dbReference type="ARBA" id="ARBA00022827"/>
    </source>
</evidence>
<sequence>MEVIRISGKPPMRSFEPSVMALGNFDGVHIGHQQIIKKAFDLAKTKELPLAVMTFDPHPRQVLGRGHTYDSLLTPLTEKVQLLKALGVDFVYVIEFNRMFAAISPEEFIREYVKGLNAVDVVVGFDYTFGAGGLADTRVLKELAASFQMDSYIVPPVNRDGEKVSSSLIREKLQLGDVKWAAELLGRPYFLAGHVVHGNKRGRLLGFPTANLEPIGSFVIPKNGVYLIRAVIDGEEDCLSGVMNIGYKPTFEGERVRTLEAHLFDFAREIYGKQLHIEFLDFLREERKFLSAEELIAQIRCDIAEAKERYMKYQL</sequence>
<dbReference type="GO" id="GO:0006747">
    <property type="term" value="P:FAD biosynthetic process"/>
    <property type="evidence" value="ECO:0007669"/>
    <property type="project" value="UniProtKB-UniRule"/>
</dbReference>
<dbReference type="EMBL" id="BOQE01000001">
    <property type="protein sequence ID" value="GIM47846.1"/>
    <property type="molecule type" value="Genomic_DNA"/>
</dbReference>
<gene>
    <name evidence="16" type="primary">ribC</name>
    <name evidence="16" type="ORF">DNHGIG_33950</name>
</gene>
<dbReference type="GO" id="GO:0008531">
    <property type="term" value="F:riboflavin kinase activity"/>
    <property type="evidence" value="ECO:0007669"/>
    <property type="project" value="UniProtKB-UniRule"/>
</dbReference>
<evidence type="ECO:0000256" key="12">
    <source>
        <dbReference type="ARBA" id="ARBA00047880"/>
    </source>
</evidence>
<protein>
    <recommendedName>
        <fullName evidence="14">Riboflavin biosynthesis protein</fullName>
    </recommendedName>
    <domain>
        <recommendedName>
            <fullName evidence="14">Riboflavin kinase</fullName>
            <ecNumber evidence="14">2.7.1.26</ecNumber>
        </recommendedName>
        <alternativeName>
            <fullName evidence="14">Flavokinase</fullName>
        </alternativeName>
    </domain>
    <domain>
        <recommendedName>
            <fullName evidence="14">FMN adenylyltransferase</fullName>
            <ecNumber evidence="14">2.7.7.2</ecNumber>
        </recommendedName>
        <alternativeName>
            <fullName evidence="14">FAD pyrophosphorylase</fullName>
        </alternativeName>
        <alternativeName>
            <fullName evidence="14">FAD synthase</fullName>
        </alternativeName>
    </domain>
</protein>
<dbReference type="GO" id="GO:0009398">
    <property type="term" value="P:FMN biosynthetic process"/>
    <property type="evidence" value="ECO:0007669"/>
    <property type="project" value="UniProtKB-UniRule"/>
</dbReference>
<dbReference type="EC" id="2.7.7.2" evidence="14"/>
<dbReference type="InterPro" id="IPR015865">
    <property type="entry name" value="Riboflavin_kinase_bac/euk"/>
</dbReference>
<dbReference type="CDD" id="cd02064">
    <property type="entry name" value="FAD_synthetase_N"/>
    <property type="match status" value="1"/>
</dbReference>